<comment type="caution">
    <text evidence="2">The sequence shown here is derived from an EMBL/GenBank/DDBJ whole genome shotgun (WGS) entry which is preliminary data.</text>
</comment>
<keyword evidence="3" id="KW-1185">Reference proteome</keyword>
<feature type="compositionally biased region" description="Basic and acidic residues" evidence="1">
    <location>
        <begin position="113"/>
        <end position="124"/>
    </location>
</feature>
<feature type="compositionally biased region" description="Polar residues" evidence="1">
    <location>
        <begin position="80"/>
        <end position="93"/>
    </location>
</feature>
<feature type="compositionally biased region" description="Acidic residues" evidence="1">
    <location>
        <begin position="1"/>
        <end position="20"/>
    </location>
</feature>
<proteinExistence type="predicted"/>
<dbReference type="EMBL" id="JARKIB010000050">
    <property type="protein sequence ID" value="KAJ7755183.1"/>
    <property type="molecule type" value="Genomic_DNA"/>
</dbReference>
<dbReference type="Proteomes" id="UP001215598">
    <property type="component" value="Unassembled WGS sequence"/>
</dbReference>
<feature type="compositionally biased region" description="Low complexity" evidence="1">
    <location>
        <begin position="21"/>
        <end position="58"/>
    </location>
</feature>
<organism evidence="2 3">
    <name type="scientific">Mycena metata</name>
    <dbReference type="NCBI Taxonomy" id="1033252"/>
    <lineage>
        <taxon>Eukaryota</taxon>
        <taxon>Fungi</taxon>
        <taxon>Dikarya</taxon>
        <taxon>Basidiomycota</taxon>
        <taxon>Agaricomycotina</taxon>
        <taxon>Agaricomycetes</taxon>
        <taxon>Agaricomycetidae</taxon>
        <taxon>Agaricales</taxon>
        <taxon>Marasmiineae</taxon>
        <taxon>Mycenaceae</taxon>
        <taxon>Mycena</taxon>
    </lineage>
</organism>
<evidence type="ECO:0000313" key="3">
    <source>
        <dbReference type="Proteomes" id="UP001215598"/>
    </source>
</evidence>
<gene>
    <name evidence="2" type="ORF">B0H16DRAFT_1722393</name>
</gene>
<accession>A0AAD7J3Q3</accession>
<name>A0AAD7J3Q3_9AGAR</name>
<sequence length="155" mass="16194">MADLDADLYGDLYGNDEPEFAEQAGEEGATTETTSQPETSAKPAPKAAPAPSASTPATVDANQQKSAPANAPTPIASFMPVTQQIPTYEQPQPSEYRGAGAGDAYQNLSASERSVRPSEMKDEGQTSTVGTVQILGQFDRFAPRVVSPSSIVSSL</sequence>
<feature type="region of interest" description="Disordered" evidence="1">
    <location>
        <begin position="1"/>
        <end position="131"/>
    </location>
</feature>
<dbReference type="AlphaFoldDB" id="A0AAD7J3Q3"/>
<evidence type="ECO:0000313" key="2">
    <source>
        <dbReference type="EMBL" id="KAJ7755183.1"/>
    </source>
</evidence>
<reference evidence="2" key="1">
    <citation type="submission" date="2023-03" db="EMBL/GenBank/DDBJ databases">
        <title>Massive genome expansion in bonnet fungi (Mycena s.s.) driven by repeated elements and novel gene families across ecological guilds.</title>
        <authorList>
            <consortium name="Lawrence Berkeley National Laboratory"/>
            <person name="Harder C.B."/>
            <person name="Miyauchi S."/>
            <person name="Viragh M."/>
            <person name="Kuo A."/>
            <person name="Thoen E."/>
            <person name="Andreopoulos B."/>
            <person name="Lu D."/>
            <person name="Skrede I."/>
            <person name="Drula E."/>
            <person name="Henrissat B."/>
            <person name="Morin E."/>
            <person name="Kohler A."/>
            <person name="Barry K."/>
            <person name="LaButti K."/>
            <person name="Morin E."/>
            <person name="Salamov A."/>
            <person name="Lipzen A."/>
            <person name="Mereny Z."/>
            <person name="Hegedus B."/>
            <person name="Baldrian P."/>
            <person name="Stursova M."/>
            <person name="Weitz H."/>
            <person name="Taylor A."/>
            <person name="Grigoriev I.V."/>
            <person name="Nagy L.G."/>
            <person name="Martin F."/>
            <person name="Kauserud H."/>
        </authorList>
    </citation>
    <scope>NUCLEOTIDE SEQUENCE</scope>
    <source>
        <strain evidence="2">CBHHK182m</strain>
    </source>
</reference>
<protein>
    <submittedName>
        <fullName evidence="2">Uncharacterized protein</fullName>
    </submittedName>
</protein>
<evidence type="ECO:0000256" key="1">
    <source>
        <dbReference type="SAM" id="MobiDB-lite"/>
    </source>
</evidence>